<evidence type="ECO:0000313" key="6">
    <source>
        <dbReference type="EMBL" id="MBB6111557.1"/>
    </source>
</evidence>
<comment type="caution">
    <text evidence="7">The sequence shown here is derived from an EMBL/GenBank/DDBJ whole genome shotgun (WGS) entry which is preliminary data.</text>
</comment>
<dbReference type="InterPro" id="IPR009001">
    <property type="entry name" value="Transl_elong_EF1A/Init_IF2_C"/>
</dbReference>
<feature type="domain" description="Translation elongation factor EFTu/EF1A C-terminal" evidence="5">
    <location>
        <begin position="5"/>
        <end position="103"/>
    </location>
</feature>
<keyword evidence="4" id="KW-0342">GTP-binding</keyword>
<keyword evidence="3" id="KW-0648">Protein biosynthesis</keyword>
<evidence type="ECO:0000256" key="4">
    <source>
        <dbReference type="ARBA" id="ARBA00023134"/>
    </source>
</evidence>
<dbReference type="Pfam" id="PF03143">
    <property type="entry name" value="GTP_EFTU_D3"/>
    <property type="match status" value="1"/>
</dbReference>
<dbReference type="GO" id="GO:0003746">
    <property type="term" value="F:translation elongation factor activity"/>
    <property type="evidence" value="ECO:0007669"/>
    <property type="project" value="UniProtKB-KW"/>
</dbReference>
<dbReference type="AlphaFoldDB" id="A0A1N7E012"/>
<dbReference type="OrthoDB" id="292264at2"/>
<keyword evidence="2 7" id="KW-0251">Elongation factor</keyword>
<evidence type="ECO:0000259" key="5">
    <source>
        <dbReference type="Pfam" id="PF03143"/>
    </source>
</evidence>
<evidence type="ECO:0000256" key="1">
    <source>
        <dbReference type="ARBA" id="ARBA00022741"/>
    </source>
</evidence>
<evidence type="ECO:0000313" key="9">
    <source>
        <dbReference type="Proteomes" id="UP000548326"/>
    </source>
</evidence>
<evidence type="ECO:0000256" key="3">
    <source>
        <dbReference type="ARBA" id="ARBA00022917"/>
    </source>
</evidence>
<gene>
    <name evidence="7" type="ORF">HDF22_004217</name>
    <name evidence="6" type="ORF">HDF23_004327</name>
</gene>
<evidence type="ECO:0000313" key="8">
    <source>
        <dbReference type="Proteomes" id="UP000541583"/>
    </source>
</evidence>
<reference evidence="8 9" key="1">
    <citation type="submission" date="2020-08" db="EMBL/GenBank/DDBJ databases">
        <title>Genomic Encyclopedia of Type Strains, Phase IV (KMG-V): Genome sequencing to study the core and pangenomes of soil and plant-associated prokaryotes.</title>
        <authorList>
            <person name="Whitman W."/>
        </authorList>
    </citation>
    <scope>NUCLEOTIDE SEQUENCE [LARGE SCALE GENOMIC DNA]</scope>
    <source>
        <strain evidence="6 8">ANJLi2</strain>
        <strain evidence="7 9">MP601</strain>
    </source>
</reference>
<proteinExistence type="predicted"/>
<sequence>MGKFVKNSADFIAELKYLTTEDGGRSTPAFSGYRPQVKFAFSDMQTSGQQIFLNKEIVYPGEDVLAEITIISTEIFAGKLYSGLSFEFREGARVIGNGKIVEILNKDLER</sequence>
<evidence type="ECO:0000256" key="2">
    <source>
        <dbReference type="ARBA" id="ARBA00022768"/>
    </source>
</evidence>
<accession>A0A1N7E012</accession>
<dbReference type="InterPro" id="IPR004160">
    <property type="entry name" value="Transl_elong_EFTu/EF1A_C"/>
</dbReference>
<dbReference type="EMBL" id="JACHCA010000013">
    <property type="protein sequence ID" value="MBB6130078.1"/>
    <property type="molecule type" value="Genomic_DNA"/>
</dbReference>
<dbReference type="Proteomes" id="UP000548326">
    <property type="component" value="Unassembled WGS sequence"/>
</dbReference>
<protein>
    <submittedName>
        <fullName evidence="7">Elongation factor Tu</fullName>
    </submittedName>
</protein>
<dbReference type="Gene3D" id="2.40.30.10">
    <property type="entry name" value="Translation factors"/>
    <property type="match status" value="1"/>
</dbReference>
<dbReference type="RefSeq" id="WP_076376071.1">
    <property type="nucleotide sequence ID" value="NZ_FTMG01000012.1"/>
</dbReference>
<organism evidence="7 9">
    <name type="scientific">Mucilaginibacter lappiensis</name>
    <dbReference type="NCBI Taxonomy" id="354630"/>
    <lineage>
        <taxon>Bacteria</taxon>
        <taxon>Pseudomonadati</taxon>
        <taxon>Bacteroidota</taxon>
        <taxon>Sphingobacteriia</taxon>
        <taxon>Sphingobacteriales</taxon>
        <taxon>Sphingobacteriaceae</taxon>
        <taxon>Mucilaginibacter</taxon>
    </lineage>
</organism>
<dbReference type="EMBL" id="JACHCB010000012">
    <property type="protein sequence ID" value="MBB6111557.1"/>
    <property type="molecule type" value="Genomic_DNA"/>
</dbReference>
<name>A0A1N7E012_9SPHI</name>
<keyword evidence="8" id="KW-1185">Reference proteome</keyword>
<evidence type="ECO:0000313" key="7">
    <source>
        <dbReference type="EMBL" id="MBB6130078.1"/>
    </source>
</evidence>
<dbReference type="Proteomes" id="UP000541583">
    <property type="component" value="Unassembled WGS sequence"/>
</dbReference>
<dbReference type="STRING" id="354630.SAMN05421821_112179"/>
<keyword evidence="1" id="KW-0547">Nucleotide-binding</keyword>
<dbReference type="SUPFAM" id="SSF50465">
    <property type="entry name" value="EF-Tu/eEF-1alpha/eIF2-gamma C-terminal domain"/>
    <property type="match status" value="1"/>
</dbReference>
<dbReference type="GO" id="GO:0005525">
    <property type="term" value="F:GTP binding"/>
    <property type="evidence" value="ECO:0007669"/>
    <property type="project" value="UniProtKB-KW"/>
</dbReference>